<dbReference type="RefSeq" id="WP_151133158.1">
    <property type="nucleotide sequence ID" value="NZ_CP043311.1"/>
</dbReference>
<protein>
    <submittedName>
        <fullName evidence="1">Uncharacterized protein</fullName>
    </submittedName>
</protein>
<dbReference type="KEGG" id="plal:FXN65_10600"/>
<keyword evidence="2" id="KW-1185">Reference proteome</keyword>
<proteinExistence type="predicted"/>
<evidence type="ECO:0000313" key="2">
    <source>
        <dbReference type="Proteomes" id="UP000327179"/>
    </source>
</evidence>
<dbReference type="AlphaFoldDB" id="A0A5J6QJC6"/>
<accession>A0A5J6QJC6</accession>
<organism evidence="1 2">
    <name type="scientific">Metapseudomonas lalkuanensis</name>
    <dbReference type="NCBI Taxonomy" id="2604832"/>
    <lineage>
        <taxon>Bacteria</taxon>
        <taxon>Pseudomonadati</taxon>
        <taxon>Pseudomonadota</taxon>
        <taxon>Gammaproteobacteria</taxon>
        <taxon>Pseudomonadales</taxon>
        <taxon>Pseudomonadaceae</taxon>
        <taxon>Metapseudomonas</taxon>
    </lineage>
</organism>
<name>A0A5J6QJC6_9GAMM</name>
<gene>
    <name evidence="1" type="ORF">FXN65_10600</name>
</gene>
<reference evidence="1 2" key="1">
    <citation type="submission" date="2019-08" db="EMBL/GenBank/DDBJ databases">
        <title>Whole-genome Sequencing of e-waste polymer degrading bacterium Pseudomonas sp. strain PE08.</title>
        <authorList>
            <person name="Kirdat K."/>
            <person name="Debbarma P."/>
            <person name="Narawade N."/>
            <person name="Suyal D."/>
            <person name="Thorat V."/>
            <person name="Shouche Y."/>
            <person name="Goel R."/>
            <person name="Yadav A."/>
        </authorList>
    </citation>
    <scope>NUCLEOTIDE SEQUENCE [LARGE SCALE GENOMIC DNA]</scope>
    <source>
        <strain evidence="1 2">PE08</strain>
    </source>
</reference>
<dbReference type="EMBL" id="CP043311">
    <property type="protein sequence ID" value="QEY62503.1"/>
    <property type="molecule type" value="Genomic_DNA"/>
</dbReference>
<evidence type="ECO:0000313" key="1">
    <source>
        <dbReference type="EMBL" id="QEY62503.1"/>
    </source>
</evidence>
<sequence length="122" mass="14032">MPAENLFIVISLNHTYRRHKAITLWRSDDKGYCWKLESAGRYDEARVLEHLGYYNSGCSNIAALLSLIEKLACEVEYDTKEFGICLPNYASTWKQLIAATIRPPQYQPEPEHRGARRQKTAA</sequence>
<dbReference type="Proteomes" id="UP000327179">
    <property type="component" value="Chromosome"/>
</dbReference>